<name>A0A229UTI7_9BACL</name>
<evidence type="ECO:0000313" key="6">
    <source>
        <dbReference type="EMBL" id="OXM86581.1"/>
    </source>
</evidence>
<evidence type="ECO:0000313" key="7">
    <source>
        <dbReference type="Proteomes" id="UP000215509"/>
    </source>
</evidence>
<dbReference type="EMBL" id="NMQW01000013">
    <property type="protein sequence ID" value="OXM86581.1"/>
    <property type="molecule type" value="Genomic_DNA"/>
</dbReference>
<sequence>MTLLSIQGMTKRFGTQDALAGIHMEIQPGEVHALVGENGAGKSTLIKIITGVYGATGGRMVWEGKEAAFASPKDSKQAGINVVHQDRQLIPSFSGYENLFLGEAYPSILRGLRVKWSEMVRRGEQLKQELGMDLDLRKTASAMTPPERTMLEMMRAMMHNCKLLILDEPTASLTDRETALLFSWIGKLRSEGRSVLYVSHRMEEIFQLSDRITVFRNGMKVGTVMTSDTSREALIRMMSDHKERQAGVHAERSAGADPASRKMLLRAEAIRTTDGIVKHADLTVHSGEIVGVFGLAGAGRTELLEAIYGTRECTQGNVTIEDRRIRLPKPALSIQNGVVLIPEDRRAHGLIGSMTIRENMTLPVLSRFANGWHIRHQAEKSEVTDRMERLQVKATGSEQPVLQLSGGNQQKVVFAKALLSAPSVLLCDEPTQAVDVMTREEIHRLLRHQAAQGCGVVFVSSDLQEVLDIADRIVVMREGRTAAELPNTGVTAEQVLGLCYESGV</sequence>
<dbReference type="PANTHER" id="PTHR43790">
    <property type="entry name" value="CARBOHYDRATE TRANSPORT ATP-BINDING PROTEIN MG119-RELATED"/>
    <property type="match status" value="1"/>
</dbReference>
<keyword evidence="3" id="KW-0547">Nucleotide-binding</keyword>
<dbReference type="AlphaFoldDB" id="A0A229UTI7"/>
<dbReference type="GO" id="GO:0016887">
    <property type="term" value="F:ATP hydrolysis activity"/>
    <property type="evidence" value="ECO:0007669"/>
    <property type="project" value="InterPro"/>
</dbReference>
<dbReference type="Proteomes" id="UP000215509">
    <property type="component" value="Unassembled WGS sequence"/>
</dbReference>
<dbReference type="InterPro" id="IPR027417">
    <property type="entry name" value="P-loop_NTPase"/>
</dbReference>
<keyword evidence="4 6" id="KW-0067">ATP-binding</keyword>
<dbReference type="InterPro" id="IPR050107">
    <property type="entry name" value="ABC_carbohydrate_import_ATPase"/>
</dbReference>
<dbReference type="CDD" id="cd03216">
    <property type="entry name" value="ABC_Carb_Monos_I"/>
    <property type="match status" value="1"/>
</dbReference>
<dbReference type="PROSITE" id="PS50893">
    <property type="entry name" value="ABC_TRANSPORTER_2"/>
    <property type="match status" value="2"/>
</dbReference>
<dbReference type="InterPro" id="IPR017871">
    <property type="entry name" value="ABC_transporter-like_CS"/>
</dbReference>
<keyword evidence="1" id="KW-0813">Transport</keyword>
<dbReference type="InterPro" id="IPR003439">
    <property type="entry name" value="ABC_transporter-like_ATP-bd"/>
</dbReference>
<dbReference type="OrthoDB" id="1934611at2"/>
<evidence type="ECO:0000256" key="2">
    <source>
        <dbReference type="ARBA" id="ARBA00022737"/>
    </source>
</evidence>
<dbReference type="Pfam" id="PF00005">
    <property type="entry name" value="ABC_tran"/>
    <property type="match status" value="2"/>
</dbReference>
<protein>
    <submittedName>
        <fullName evidence="6">Ribose ABC transporter ATP-binding protein</fullName>
    </submittedName>
</protein>
<feature type="domain" description="ABC transporter" evidence="5">
    <location>
        <begin position="4"/>
        <end position="242"/>
    </location>
</feature>
<dbReference type="InterPro" id="IPR003593">
    <property type="entry name" value="AAA+_ATPase"/>
</dbReference>
<dbReference type="PANTHER" id="PTHR43790:SF9">
    <property type="entry name" value="GALACTOFURANOSE TRANSPORTER ATP-BINDING PROTEIN YTFR"/>
    <property type="match status" value="1"/>
</dbReference>
<dbReference type="CDD" id="cd03215">
    <property type="entry name" value="ABC_Carb_Monos_II"/>
    <property type="match status" value="1"/>
</dbReference>
<dbReference type="GO" id="GO:0005524">
    <property type="term" value="F:ATP binding"/>
    <property type="evidence" value="ECO:0007669"/>
    <property type="project" value="UniProtKB-KW"/>
</dbReference>
<keyword evidence="7" id="KW-1185">Reference proteome</keyword>
<dbReference type="PROSITE" id="PS00211">
    <property type="entry name" value="ABC_TRANSPORTER_1"/>
    <property type="match status" value="1"/>
</dbReference>
<dbReference type="SUPFAM" id="SSF52540">
    <property type="entry name" value="P-loop containing nucleoside triphosphate hydrolases"/>
    <property type="match status" value="2"/>
</dbReference>
<keyword evidence="2" id="KW-0677">Repeat</keyword>
<evidence type="ECO:0000259" key="5">
    <source>
        <dbReference type="PROSITE" id="PS50893"/>
    </source>
</evidence>
<accession>A0A229UTI7</accession>
<evidence type="ECO:0000256" key="1">
    <source>
        <dbReference type="ARBA" id="ARBA00022448"/>
    </source>
</evidence>
<comment type="caution">
    <text evidence="6">The sequence shown here is derived from an EMBL/GenBank/DDBJ whole genome shotgun (WGS) entry which is preliminary data.</text>
</comment>
<dbReference type="RefSeq" id="WP_094014528.1">
    <property type="nucleotide sequence ID" value="NZ_NMQW01000013.1"/>
</dbReference>
<dbReference type="Gene3D" id="3.40.50.300">
    <property type="entry name" value="P-loop containing nucleotide triphosphate hydrolases"/>
    <property type="match status" value="2"/>
</dbReference>
<evidence type="ECO:0000256" key="4">
    <source>
        <dbReference type="ARBA" id="ARBA00022840"/>
    </source>
</evidence>
<dbReference type="SMART" id="SM00382">
    <property type="entry name" value="AAA"/>
    <property type="match status" value="2"/>
</dbReference>
<proteinExistence type="predicted"/>
<gene>
    <name evidence="6" type="ORF">CF651_09000</name>
</gene>
<feature type="domain" description="ABC transporter" evidence="5">
    <location>
        <begin position="259"/>
        <end position="503"/>
    </location>
</feature>
<reference evidence="6 7" key="1">
    <citation type="submission" date="2017-07" db="EMBL/GenBank/DDBJ databases">
        <title>Genome sequencing and assembly of Paenibacillus rigui.</title>
        <authorList>
            <person name="Mayilraj S."/>
        </authorList>
    </citation>
    <scope>NUCLEOTIDE SEQUENCE [LARGE SCALE GENOMIC DNA]</scope>
    <source>
        <strain evidence="6 7">JCM 16352</strain>
    </source>
</reference>
<evidence type="ECO:0000256" key="3">
    <source>
        <dbReference type="ARBA" id="ARBA00022741"/>
    </source>
</evidence>
<organism evidence="6 7">
    <name type="scientific">Paenibacillus rigui</name>
    <dbReference type="NCBI Taxonomy" id="554312"/>
    <lineage>
        <taxon>Bacteria</taxon>
        <taxon>Bacillati</taxon>
        <taxon>Bacillota</taxon>
        <taxon>Bacilli</taxon>
        <taxon>Bacillales</taxon>
        <taxon>Paenibacillaceae</taxon>
        <taxon>Paenibacillus</taxon>
    </lineage>
</organism>